<gene>
    <name evidence="3" type="ORF">E1262_04530</name>
</gene>
<evidence type="ECO:0000256" key="1">
    <source>
        <dbReference type="SAM" id="MobiDB-lite"/>
    </source>
</evidence>
<organism evidence="3 4">
    <name type="scientific">Jiangella aurantiaca</name>
    <dbReference type="NCBI Taxonomy" id="2530373"/>
    <lineage>
        <taxon>Bacteria</taxon>
        <taxon>Bacillati</taxon>
        <taxon>Actinomycetota</taxon>
        <taxon>Actinomycetes</taxon>
        <taxon>Jiangellales</taxon>
        <taxon>Jiangellaceae</taxon>
        <taxon>Jiangella</taxon>
    </lineage>
</organism>
<feature type="region of interest" description="Disordered" evidence="1">
    <location>
        <begin position="162"/>
        <end position="194"/>
    </location>
</feature>
<dbReference type="EMBL" id="SMLB01000004">
    <property type="protein sequence ID" value="TDD71988.1"/>
    <property type="molecule type" value="Genomic_DNA"/>
</dbReference>
<protein>
    <recommendedName>
        <fullName evidence="5">Membrane lipoprotein</fullName>
    </recommendedName>
</protein>
<dbReference type="RefSeq" id="WP_132101827.1">
    <property type="nucleotide sequence ID" value="NZ_SMLB01000004.1"/>
</dbReference>
<name>A0A4R5AH40_9ACTN</name>
<keyword evidence="4" id="KW-1185">Reference proteome</keyword>
<keyword evidence="2" id="KW-0732">Signal</keyword>
<dbReference type="OrthoDB" id="4828536at2"/>
<evidence type="ECO:0000256" key="2">
    <source>
        <dbReference type="SAM" id="SignalP"/>
    </source>
</evidence>
<dbReference type="AlphaFoldDB" id="A0A4R5AH40"/>
<feature type="signal peptide" evidence="2">
    <location>
        <begin position="1"/>
        <end position="23"/>
    </location>
</feature>
<dbReference type="Proteomes" id="UP000295217">
    <property type="component" value="Unassembled WGS sequence"/>
</dbReference>
<sequence>MKPSRRWVLVLLLPPAVSLAACASGPADADELADRAASVGVDPEVVYAVSLDGFEPVSQSVGVYGEAGFGVAYASSDGGMAMLTTDPRGMTDADCRAADGCTPDGDGWYRVSGDQHEYVALHDGVAVALEAPVEAVDEDTLRSAVAGAHPPSADELAALFEQVPDGGGAPVERGDLPPAGDGAPVDSGGSGAAG</sequence>
<feature type="chain" id="PRO_5038579645" description="Membrane lipoprotein" evidence="2">
    <location>
        <begin position="24"/>
        <end position="194"/>
    </location>
</feature>
<reference evidence="3 4" key="1">
    <citation type="submission" date="2019-02" db="EMBL/GenBank/DDBJ databases">
        <title>Draft genome sequences of novel Actinobacteria.</title>
        <authorList>
            <person name="Sahin N."/>
            <person name="Ay H."/>
            <person name="Saygin H."/>
        </authorList>
    </citation>
    <scope>NUCLEOTIDE SEQUENCE [LARGE SCALE GENOMIC DNA]</scope>
    <source>
        <strain evidence="3 4">8K307</strain>
    </source>
</reference>
<comment type="caution">
    <text evidence="3">The sequence shown here is derived from an EMBL/GenBank/DDBJ whole genome shotgun (WGS) entry which is preliminary data.</text>
</comment>
<proteinExistence type="predicted"/>
<accession>A0A4R5AH40</accession>
<evidence type="ECO:0000313" key="3">
    <source>
        <dbReference type="EMBL" id="TDD71988.1"/>
    </source>
</evidence>
<dbReference type="PROSITE" id="PS51257">
    <property type="entry name" value="PROKAR_LIPOPROTEIN"/>
    <property type="match status" value="1"/>
</dbReference>
<evidence type="ECO:0000313" key="4">
    <source>
        <dbReference type="Proteomes" id="UP000295217"/>
    </source>
</evidence>
<evidence type="ECO:0008006" key="5">
    <source>
        <dbReference type="Google" id="ProtNLM"/>
    </source>
</evidence>